<sequence>MSQQRRQEITGKRAAQEATEAEKNKASQATTASDDASDTAAENSNGIVNDSFKKDSDAQKALEQVEMEYVPEKAELDDDLNEEFRKVFEKFSFSEGAAEENDKKDETSPDTASKKKADSDSEEEEQDTQQKEKGVSNKQKKWQCQGTGVRKGNFCRLICLEVRNQTQLMSHWHQKSWNLRTVLPAKYEEAREEEKVRSQKEDFSDMVAENVNKKETEGAGNSGQVKEERFHVLGAFGYYANFGDANWRMLASSASHSSLR</sequence>
<protein>
    <submittedName>
        <fullName evidence="2">Uncharacterized protein</fullName>
    </submittedName>
</protein>
<feature type="compositionally biased region" description="Basic and acidic residues" evidence="1">
    <location>
        <begin position="1"/>
        <end position="25"/>
    </location>
</feature>
<organism evidence="2 3">
    <name type="scientific">Fraxinus pennsylvanica</name>
    <dbReference type="NCBI Taxonomy" id="56036"/>
    <lineage>
        <taxon>Eukaryota</taxon>
        <taxon>Viridiplantae</taxon>
        <taxon>Streptophyta</taxon>
        <taxon>Embryophyta</taxon>
        <taxon>Tracheophyta</taxon>
        <taxon>Spermatophyta</taxon>
        <taxon>Magnoliopsida</taxon>
        <taxon>eudicotyledons</taxon>
        <taxon>Gunneridae</taxon>
        <taxon>Pentapetalae</taxon>
        <taxon>asterids</taxon>
        <taxon>lamiids</taxon>
        <taxon>Lamiales</taxon>
        <taxon>Oleaceae</taxon>
        <taxon>Oleeae</taxon>
        <taxon>Fraxinus</taxon>
    </lineage>
</organism>
<keyword evidence="3" id="KW-1185">Reference proteome</keyword>
<gene>
    <name evidence="2" type="ORF">FPE_LOCUS7741</name>
</gene>
<name>A0AAD1Z2C0_9LAMI</name>
<dbReference type="AlphaFoldDB" id="A0AAD1Z2C0"/>
<feature type="compositionally biased region" description="Basic and acidic residues" evidence="1">
    <location>
        <begin position="100"/>
        <end position="119"/>
    </location>
</feature>
<feature type="region of interest" description="Disordered" evidence="1">
    <location>
        <begin position="1"/>
        <end position="56"/>
    </location>
</feature>
<dbReference type="Proteomes" id="UP000834106">
    <property type="component" value="Chromosome 4"/>
</dbReference>
<proteinExistence type="predicted"/>
<dbReference type="InterPro" id="IPR052584">
    <property type="entry name" value="U2_snRNP_Complex_Component"/>
</dbReference>
<dbReference type="PANTHER" id="PTHR12785">
    <property type="entry name" value="SPLICING FACTOR 3B"/>
    <property type="match status" value="1"/>
</dbReference>
<evidence type="ECO:0000313" key="2">
    <source>
        <dbReference type="EMBL" id="CAI9760311.1"/>
    </source>
</evidence>
<feature type="compositionally biased region" description="Low complexity" evidence="1">
    <location>
        <begin position="26"/>
        <end position="41"/>
    </location>
</feature>
<evidence type="ECO:0000256" key="1">
    <source>
        <dbReference type="SAM" id="MobiDB-lite"/>
    </source>
</evidence>
<dbReference type="EMBL" id="OU503039">
    <property type="protein sequence ID" value="CAI9760311.1"/>
    <property type="molecule type" value="Genomic_DNA"/>
</dbReference>
<feature type="region of interest" description="Disordered" evidence="1">
    <location>
        <begin position="96"/>
        <end position="142"/>
    </location>
</feature>
<dbReference type="PANTHER" id="PTHR12785:SF6">
    <property type="entry name" value="SPLICING FACTOR 3B SUBUNIT 2"/>
    <property type="match status" value="1"/>
</dbReference>
<reference evidence="2" key="1">
    <citation type="submission" date="2023-05" db="EMBL/GenBank/DDBJ databases">
        <authorList>
            <person name="Huff M."/>
        </authorList>
    </citation>
    <scope>NUCLEOTIDE SEQUENCE</scope>
</reference>
<evidence type="ECO:0000313" key="3">
    <source>
        <dbReference type="Proteomes" id="UP000834106"/>
    </source>
</evidence>
<accession>A0AAD1Z2C0</accession>